<dbReference type="Gene3D" id="3.30.720.10">
    <property type="entry name" value="Signal recognition particle alu RNA binding heterodimer, srp9/1"/>
    <property type="match status" value="1"/>
</dbReference>
<comment type="subcellular location">
    <subcellularLocation>
        <location evidence="1 7">Cytoplasm</location>
    </subcellularLocation>
</comment>
<comment type="subunit">
    <text evidence="7">Component of a fungal signal recognition particle (SRP) complex that consists of a 7SL RNA molecule (scR1) and at least six protein subunits: SRP72, SRP68, SRP54, SEC65, SRP21 and SRP14.</text>
</comment>
<comment type="function">
    <text evidence="7">Component of the signal recognition particle (SRP) complex, a ribonucleoprotein complex that mediates the cotranslational targeting of secretory and membrane proteins to the endoplasmic reticulum (ER).</text>
</comment>
<evidence type="ECO:0000256" key="2">
    <source>
        <dbReference type="ARBA" id="ARBA00010349"/>
    </source>
</evidence>
<sequence length="130" mass="14617">MKESRHLSHDEFFDGLSELLDLRKGSDHGAIYLTQKRFSYQQEQGEPTTATDDFPSQDLTLAPVLIRATDGNSRVKGSRQKVKLSTLVEPSALEAFYLRYAEVCKAGMTALKPRDRSKKKAKARKKKAVS</sequence>
<dbReference type="Proteomes" id="UP000226431">
    <property type="component" value="Unassembled WGS sequence"/>
</dbReference>
<reference evidence="8 9" key="1">
    <citation type="submission" date="2017-06" db="EMBL/GenBank/DDBJ databases">
        <title>Ant-infecting Ophiocordyceps genomes reveal a high diversity of potential behavioral manipulation genes and a possible major role for enterotoxins.</title>
        <authorList>
            <person name="De Bekker C."/>
            <person name="Evans H.C."/>
            <person name="Brachmann A."/>
            <person name="Hughes D.P."/>
        </authorList>
    </citation>
    <scope>NUCLEOTIDE SEQUENCE [LARGE SCALE GENOMIC DNA]</scope>
    <source>
        <strain evidence="8 9">Map16</strain>
    </source>
</reference>
<dbReference type="PANTHER" id="PTHR12013">
    <property type="entry name" value="SIGNAL RECOGNITION PARTICLE 14 KD PROTEIN"/>
    <property type="match status" value="1"/>
</dbReference>
<evidence type="ECO:0000256" key="6">
    <source>
        <dbReference type="ARBA" id="ARBA00023274"/>
    </source>
</evidence>
<comment type="caution">
    <text evidence="8">The sequence shown here is derived from an EMBL/GenBank/DDBJ whole genome shotgun (WGS) entry which is preliminary data.</text>
</comment>
<protein>
    <recommendedName>
        <fullName evidence="7">Signal recognition particle subunit SRP14</fullName>
    </recommendedName>
    <alternativeName>
        <fullName evidence="7">Signal recognition particle 14 kDa protein</fullName>
    </alternativeName>
</protein>
<dbReference type="InterPro" id="IPR009018">
    <property type="entry name" value="Signal_recog_particle_SRP9/14"/>
</dbReference>
<dbReference type="InterPro" id="IPR003210">
    <property type="entry name" value="Signal_recog_particle_SRP14"/>
</dbReference>
<dbReference type="AlphaFoldDB" id="A0A2C5YMU9"/>
<dbReference type="Pfam" id="PF02290">
    <property type="entry name" value="SRP14"/>
    <property type="match status" value="1"/>
</dbReference>
<keyword evidence="6 7" id="KW-0687">Ribonucleoprotein</keyword>
<dbReference type="GO" id="GO:0006614">
    <property type="term" value="P:SRP-dependent cotranslational protein targeting to membrane"/>
    <property type="evidence" value="ECO:0007669"/>
    <property type="project" value="UniProtKB-UniRule"/>
</dbReference>
<dbReference type="SUPFAM" id="SSF54762">
    <property type="entry name" value="Signal recognition particle alu RNA binding heterodimer, SRP9/14"/>
    <property type="match status" value="1"/>
</dbReference>
<proteinExistence type="inferred from homology"/>
<gene>
    <name evidence="8" type="ORF">CDD80_4871</name>
</gene>
<dbReference type="STRING" id="2004952.A0A2C5YMU9"/>
<evidence type="ECO:0000256" key="1">
    <source>
        <dbReference type="ARBA" id="ARBA00004496"/>
    </source>
</evidence>
<evidence type="ECO:0000256" key="7">
    <source>
        <dbReference type="RuleBase" id="RU368100"/>
    </source>
</evidence>
<evidence type="ECO:0000256" key="3">
    <source>
        <dbReference type="ARBA" id="ARBA00022490"/>
    </source>
</evidence>
<evidence type="ECO:0000313" key="8">
    <source>
        <dbReference type="EMBL" id="PHH79418.1"/>
    </source>
</evidence>
<keyword evidence="9" id="KW-1185">Reference proteome</keyword>
<dbReference type="OrthoDB" id="19209at2759"/>
<dbReference type="EMBL" id="NJES01000046">
    <property type="protein sequence ID" value="PHH79418.1"/>
    <property type="molecule type" value="Genomic_DNA"/>
</dbReference>
<evidence type="ECO:0000313" key="9">
    <source>
        <dbReference type="Proteomes" id="UP000226431"/>
    </source>
</evidence>
<dbReference type="GO" id="GO:0030942">
    <property type="term" value="F:endoplasmic reticulum signal peptide binding"/>
    <property type="evidence" value="ECO:0007669"/>
    <property type="project" value="UniProtKB-UniRule"/>
</dbReference>
<dbReference type="GO" id="GO:0008312">
    <property type="term" value="F:7S RNA binding"/>
    <property type="evidence" value="ECO:0007669"/>
    <property type="project" value="UniProtKB-UniRule"/>
</dbReference>
<evidence type="ECO:0000256" key="5">
    <source>
        <dbReference type="ARBA" id="ARBA00023135"/>
    </source>
</evidence>
<keyword evidence="3 7" id="KW-0963">Cytoplasm</keyword>
<comment type="similarity">
    <text evidence="2 7">Belongs to the SRP14 family.</text>
</comment>
<keyword evidence="4 7" id="KW-0694">RNA-binding</keyword>
<organism evidence="8 9">
    <name type="scientific">Ophiocordyceps camponoti-rufipedis</name>
    <dbReference type="NCBI Taxonomy" id="2004952"/>
    <lineage>
        <taxon>Eukaryota</taxon>
        <taxon>Fungi</taxon>
        <taxon>Dikarya</taxon>
        <taxon>Ascomycota</taxon>
        <taxon>Pezizomycotina</taxon>
        <taxon>Sordariomycetes</taxon>
        <taxon>Hypocreomycetidae</taxon>
        <taxon>Hypocreales</taxon>
        <taxon>Ophiocordycipitaceae</taxon>
        <taxon>Ophiocordyceps</taxon>
    </lineage>
</organism>
<accession>A0A2C5YMU9</accession>
<dbReference type="GO" id="GO:0005786">
    <property type="term" value="C:signal recognition particle, endoplasmic reticulum targeting"/>
    <property type="evidence" value="ECO:0007669"/>
    <property type="project" value="UniProtKB-UniRule"/>
</dbReference>
<evidence type="ECO:0000256" key="4">
    <source>
        <dbReference type="ARBA" id="ARBA00022884"/>
    </source>
</evidence>
<keyword evidence="5 7" id="KW-0733">Signal recognition particle</keyword>
<name>A0A2C5YMU9_9HYPO</name>